<dbReference type="Pfam" id="PF07715">
    <property type="entry name" value="Plug"/>
    <property type="match status" value="1"/>
</dbReference>
<keyword evidence="4" id="KW-0812">Transmembrane</keyword>
<evidence type="ECO:0000256" key="3">
    <source>
        <dbReference type="ARBA" id="ARBA00022452"/>
    </source>
</evidence>
<keyword evidence="9" id="KW-0675">Receptor</keyword>
<comment type="subcellular location">
    <subcellularLocation>
        <location evidence="1">Cell outer membrane</location>
        <topology evidence="1">Multi-pass membrane protein</topology>
    </subcellularLocation>
</comment>
<dbReference type="PANTHER" id="PTHR30069:SF40">
    <property type="entry name" value="TONB-DEPENDENT RECEPTOR NMB0964-RELATED"/>
    <property type="match status" value="1"/>
</dbReference>
<protein>
    <submittedName>
        <fullName evidence="9">Iron complex outermembrane receptor protein</fullName>
    </submittedName>
</protein>
<evidence type="ECO:0000256" key="2">
    <source>
        <dbReference type="ARBA" id="ARBA00022448"/>
    </source>
</evidence>
<evidence type="ECO:0000256" key="4">
    <source>
        <dbReference type="ARBA" id="ARBA00022692"/>
    </source>
</evidence>
<name>A0A327QLR3_9BACT</name>
<keyword evidence="10" id="KW-1185">Reference proteome</keyword>
<dbReference type="GO" id="GO:0015344">
    <property type="term" value="F:siderophore uptake transmembrane transporter activity"/>
    <property type="evidence" value="ECO:0007669"/>
    <property type="project" value="TreeGrafter"/>
</dbReference>
<proteinExistence type="predicted"/>
<comment type="caution">
    <text evidence="9">The sequence shown here is derived from an EMBL/GenBank/DDBJ whole genome shotgun (WGS) entry which is preliminary data.</text>
</comment>
<dbReference type="PANTHER" id="PTHR30069">
    <property type="entry name" value="TONB-DEPENDENT OUTER MEMBRANE RECEPTOR"/>
    <property type="match status" value="1"/>
</dbReference>
<dbReference type="InterPro" id="IPR037066">
    <property type="entry name" value="Plug_dom_sf"/>
</dbReference>
<evidence type="ECO:0000256" key="5">
    <source>
        <dbReference type="ARBA" id="ARBA00023136"/>
    </source>
</evidence>
<evidence type="ECO:0000313" key="10">
    <source>
        <dbReference type="Proteomes" id="UP000249547"/>
    </source>
</evidence>
<accession>A0A327QLR3</accession>
<sequence length="804" mass="90027">MFLQHYPYYLLTVTLFTIAGNAFSQQQTIKDSLQTRDLRGVTIHGKTNTGELHATKITRKELEVIQSATLGETLNRIPGIQNSYFGPNAGAPVIRSLSGNRVQTLSNGISMNDLSGISPNLNVQTDMDNLLGIDVYKTGASILYGGKAIGGAINLHDNTIPNKRFPQKITGFATGEASTNNGYKQAFDLNGNIGKHWAWHFGGMNHWNKKVRIPGNTKAPIAFDPTIDNLTQTMAQVTVDKEIIRNLSVYPYLSQFVLDNMNNPAWGLSEADLYTFQETSMVDGKAVQNPKNDKYIPGQDPNTPLTTTVIKGIYDYSPVTKGIMPNSHSEARSVNVGTSYIRDHFYAGIGYRGAYSYYGIPGFALRKLPGHSHSHNDGSSHVTPGSMVYRPINVESQQNNFLFESGWSEPVKGISSVKINYMLQLADDRELTGRATNNRFQTIRHTTRLEIEQQPLSFLKGMSGIDFAHANIKGAGEQRYLPDNESRDYAAFTLQRVEFRALHADVGYRYEVATRRATTGNGYTPSRGLAGGKLLPRDFHLQHFHGGLQWDVYKIGYLKASYIHAERAPGVNELYAGNNHYAIMLEENGDDRLKKEISNTQEYTAGIDYKGMRISISRYQTIFNNYLYLAHTGISRSGGFLVKEWRQSDTKINGWEAEAVYATTITPNMTGEIASYFDLVKNKNNSDNTMRQWAEGDYMPNMPTSRFGASTKLNWRTWTLNIMFDRYLEQRYLGKNINPEPPMPAYSLLAARVSYKSNIKKMGIVYYLSGNNLLNTEARPQNSFLKYLAPLPGRNVAFGIKASI</sequence>
<dbReference type="SUPFAM" id="SSF56935">
    <property type="entry name" value="Porins"/>
    <property type="match status" value="1"/>
</dbReference>
<evidence type="ECO:0000313" key="9">
    <source>
        <dbReference type="EMBL" id="RAJ05499.1"/>
    </source>
</evidence>
<feature type="signal peptide" evidence="7">
    <location>
        <begin position="1"/>
        <end position="24"/>
    </location>
</feature>
<evidence type="ECO:0000256" key="6">
    <source>
        <dbReference type="ARBA" id="ARBA00023237"/>
    </source>
</evidence>
<dbReference type="Gene3D" id="2.170.130.10">
    <property type="entry name" value="TonB-dependent receptor, plug domain"/>
    <property type="match status" value="1"/>
</dbReference>
<feature type="domain" description="TonB-dependent receptor plug" evidence="8">
    <location>
        <begin position="55"/>
        <end position="152"/>
    </location>
</feature>
<dbReference type="AlphaFoldDB" id="A0A327QLR3"/>
<dbReference type="Proteomes" id="UP000249547">
    <property type="component" value="Unassembled WGS sequence"/>
</dbReference>
<dbReference type="InterPro" id="IPR039426">
    <property type="entry name" value="TonB-dep_rcpt-like"/>
</dbReference>
<dbReference type="RefSeq" id="WP_111598084.1">
    <property type="nucleotide sequence ID" value="NZ_QLLL01000004.1"/>
</dbReference>
<dbReference type="GO" id="GO:0044718">
    <property type="term" value="P:siderophore transmembrane transport"/>
    <property type="evidence" value="ECO:0007669"/>
    <property type="project" value="TreeGrafter"/>
</dbReference>
<dbReference type="OrthoDB" id="9795928at2"/>
<evidence type="ECO:0000259" key="8">
    <source>
        <dbReference type="Pfam" id="PF07715"/>
    </source>
</evidence>
<dbReference type="InterPro" id="IPR012910">
    <property type="entry name" value="Plug_dom"/>
</dbReference>
<gene>
    <name evidence="9" type="ORF">LX64_02658</name>
</gene>
<feature type="chain" id="PRO_5016292973" evidence="7">
    <location>
        <begin position="25"/>
        <end position="804"/>
    </location>
</feature>
<keyword evidence="3" id="KW-1134">Transmembrane beta strand</keyword>
<keyword evidence="7" id="KW-0732">Signal</keyword>
<reference evidence="9 10" key="1">
    <citation type="submission" date="2018-06" db="EMBL/GenBank/DDBJ databases">
        <title>Genomic Encyclopedia of Archaeal and Bacterial Type Strains, Phase II (KMG-II): from individual species to whole genera.</title>
        <authorList>
            <person name="Goeker M."/>
        </authorList>
    </citation>
    <scope>NUCLEOTIDE SEQUENCE [LARGE SCALE GENOMIC DNA]</scope>
    <source>
        <strain evidence="9 10">DSM 23857</strain>
    </source>
</reference>
<keyword evidence="6" id="KW-0998">Cell outer membrane</keyword>
<dbReference type="InterPro" id="IPR036942">
    <property type="entry name" value="Beta-barrel_TonB_sf"/>
</dbReference>
<dbReference type="EMBL" id="QLLL01000004">
    <property type="protein sequence ID" value="RAJ05499.1"/>
    <property type="molecule type" value="Genomic_DNA"/>
</dbReference>
<dbReference type="Gene3D" id="2.40.170.20">
    <property type="entry name" value="TonB-dependent receptor, beta-barrel domain"/>
    <property type="match status" value="1"/>
</dbReference>
<keyword evidence="5" id="KW-0472">Membrane</keyword>
<evidence type="ECO:0000256" key="1">
    <source>
        <dbReference type="ARBA" id="ARBA00004571"/>
    </source>
</evidence>
<evidence type="ECO:0000256" key="7">
    <source>
        <dbReference type="SAM" id="SignalP"/>
    </source>
</evidence>
<keyword evidence="2" id="KW-0813">Transport</keyword>
<dbReference type="GO" id="GO:0009279">
    <property type="term" value="C:cell outer membrane"/>
    <property type="evidence" value="ECO:0007669"/>
    <property type="project" value="UniProtKB-SubCell"/>
</dbReference>
<organism evidence="9 10">
    <name type="scientific">Chitinophaga skermanii</name>
    <dbReference type="NCBI Taxonomy" id="331697"/>
    <lineage>
        <taxon>Bacteria</taxon>
        <taxon>Pseudomonadati</taxon>
        <taxon>Bacteroidota</taxon>
        <taxon>Chitinophagia</taxon>
        <taxon>Chitinophagales</taxon>
        <taxon>Chitinophagaceae</taxon>
        <taxon>Chitinophaga</taxon>
    </lineage>
</organism>